<organism evidence="1">
    <name type="scientific">uncultured Caudovirales phage</name>
    <dbReference type="NCBI Taxonomy" id="2100421"/>
    <lineage>
        <taxon>Viruses</taxon>
        <taxon>Duplodnaviria</taxon>
        <taxon>Heunggongvirae</taxon>
        <taxon>Uroviricota</taxon>
        <taxon>Caudoviricetes</taxon>
        <taxon>Peduoviridae</taxon>
        <taxon>Maltschvirus</taxon>
        <taxon>Maltschvirus maltsch</taxon>
    </lineage>
</organism>
<accession>A0A6J5PR91</accession>
<dbReference type="EMBL" id="LR797108">
    <property type="protein sequence ID" value="CAB4187646.1"/>
    <property type="molecule type" value="Genomic_DNA"/>
</dbReference>
<sequence>MEAINARTEITPALVAAANALSPAEQQKFVDRLTIEQAEKLIAVALKF</sequence>
<evidence type="ECO:0000313" key="1">
    <source>
        <dbReference type="EMBL" id="CAB4171548.1"/>
    </source>
</evidence>
<evidence type="ECO:0000313" key="2">
    <source>
        <dbReference type="EMBL" id="CAB4178298.1"/>
    </source>
</evidence>
<name>A0A6J5PR91_9CAUD</name>
<reference evidence="1" key="1">
    <citation type="submission" date="2020-05" db="EMBL/GenBank/DDBJ databases">
        <authorList>
            <person name="Chiriac C."/>
            <person name="Salcher M."/>
            <person name="Ghai R."/>
            <person name="Kavagutti S V."/>
        </authorList>
    </citation>
    <scope>NUCLEOTIDE SEQUENCE</scope>
</reference>
<dbReference type="EMBL" id="LR796868">
    <property type="protein sequence ID" value="CAB4171548.1"/>
    <property type="molecule type" value="Genomic_DNA"/>
</dbReference>
<proteinExistence type="predicted"/>
<evidence type="ECO:0000313" key="3">
    <source>
        <dbReference type="EMBL" id="CAB4187646.1"/>
    </source>
</evidence>
<dbReference type="EMBL" id="LR796958">
    <property type="protein sequence ID" value="CAB4178298.1"/>
    <property type="molecule type" value="Genomic_DNA"/>
</dbReference>
<gene>
    <name evidence="2" type="ORF">UFOVP1007_53</name>
    <name evidence="3" type="ORF">UFOVP1159_53</name>
    <name evidence="1" type="ORF">UFOVP927_10</name>
</gene>
<protein>
    <submittedName>
        <fullName evidence="1">Uncharacterized protein</fullName>
    </submittedName>
</protein>